<evidence type="ECO:0000256" key="4">
    <source>
        <dbReference type="ARBA" id="ARBA00022801"/>
    </source>
</evidence>
<keyword evidence="6" id="KW-0067">ATP-binding</keyword>
<dbReference type="GO" id="GO:0003724">
    <property type="term" value="F:RNA helicase activity"/>
    <property type="evidence" value="ECO:0007669"/>
    <property type="project" value="UniProtKB-EC"/>
</dbReference>
<keyword evidence="5" id="KW-0347">Helicase</keyword>
<evidence type="ECO:0000259" key="8">
    <source>
        <dbReference type="PROSITE" id="PS51203"/>
    </source>
</evidence>
<dbReference type="STRING" id="610380.E2BD99"/>
<dbReference type="PANTHER" id="PTHR22655">
    <property type="entry name" value="ATP-DEPENDENT RNA HELICASE TDRD12-RELATED"/>
    <property type="match status" value="1"/>
</dbReference>
<dbReference type="GO" id="GO:0016787">
    <property type="term" value="F:hydrolase activity"/>
    <property type="evidence" value="ECO:0007669"/>
    <property type="project" value="UniProtKB-KW"/>
</dbReference>
<evidence type="ECO:0000313" key="10">
    <source>
        <dbReference type="Proteomes" id="UP000008237"/>
    </source>
</evidence>
<keyword evidence="4" id="KW-0378">Hydrolase</keyword>
<protein>
    <recommendedName>
        <fullName evidence="1">RNA helicase</fullName>
        <ecNumber evidence="1">3.6.4.13</ecNumber>
    </recommendedName>
</protein>
<dbReference type="OMA" id="LIKAHKW"/>
<dbReference type="EMBL" id="GL447585">
    <property type="protein sequence ID" value="EFN86327.1"/>
    <property type="molecule type" value="Genomic_DNA"/>
</dbReference>
<accession>E2BD99</accession>
<dbReference type="PROSITE" id="PS51203">
    <property type="entry name" value="CS"/>
    <property type="match status" value="1"/>
</dbReference>
<dbReference type="InParanoid" id="E2BD99"/>
<keyword evidence="3" id="KW-0547">Nucleotide-binding</keyword>
<proteinExistence type="predicted"/>
<reference evidence="9 10" key="1">
    <citation type="journal article" date="2010" name="Science">
        <title>Genomic comparison of the ants Camponotus floridanus and Harpegnathos saltator.</title>
        <authorList>
            <person name="Bonasio R."/>
            <person name="Zhang G."/>
            <person name="Ye C."/>
            <person name="Mutti N.S."/>
            <person name="Fang X."/>
            <person name="Qin N."/>
            <person name="Donahue G."/>
            <person name="Yang P."/>
            <person name="Li Q."/>
            <person name="Li C."/>
            <person name="Zhang P."/>
            <person name="Huang Z."/>
            <person name="Berger S.L."/>
            <person name="Reinberg D."/>
            <person name="Wang J."/>
            <person name="Liebig J."/>
        </authorList>
    </citation>
    <scope>NUCLEOTIDE SEQUENCE [LARGE SCALE GENOMIC DNA]</scope>
    <source>
        <strain evidence="9 10">R22 G/1</strain>
    </source>
</reference>
<dbReference type="Gene3D" id="2.60.40.790">
    <property type="match status" value="1"/>
</dbReference>
<keyword evidence="10" id="KW-1185">Reference proteome</keyword>
<keyword evidence="2" id="KW-0677">Repeat</keyword>
<dbReference type="InterPro" id="IPR008978">
    <property type="entry name" value="HSP20-like_chaperone"/>
</dbReference>
<dbReference type="SUPFAM" id="SSF49764">
    <property type="entry name" value="HSP20-like chaperones"/>
    <property type="match status" value="1"/>
</dbReference>
<feature type="domain" description="CS" evidence="8">
    <location>
        <begin position="10"/>
        <end position="97"/>
    </location>
</feature>
<dbReference type="AlphaFoldDB" id="E2BD99"/>
<name>E2BD99_HARSA</name>
<sequence>MSCPRLVSNFCTPKVIWSQSDLTVIIRVILIDVADYYLRVEDNYLYFSTVTNGKSYYLILQLFGAVIAEKTLHKNVGREIKIYLTKGLKWFQWLRLIVSKEKDPLIAYDLDSISEKEYVKKNLLVCGTVEEIKCRYNKTYIRPPIDEESDSDDYDEDLDLLGYA</sequence>
<dbReference type="GO" id="GO:0005524">
    <property type="term" value="F:ATP binding"/>
    <property type="evidence" value="ECO:0007669"/>
    <property type="project" value="UniProtKB-KW"/>
</dbReference>
<evidence type="ECO:0000256" key="6">
    <source>
        <dbReference type="ARBA" id="ARBA00022840"/>
    </source>
</evidence>
<organism evidence="10">
    <name type="scientific">Harpegnathos saltator</name>
    <name type="common">Jerdon's jumping ant</name>
    <dbReference type="NCBI Taxonomy" id="610380"/>
    <lineage>
        <taxon>Eukaryota</taxon>
        <taxon>Metazoa</taxon>
        <taxon>Ecdysozoa</taxon>
        <taxon>Arthropoda</taxon>
        <taxon>Hexapoda</taxon>
        <taxon>Insecta</taxon>
        <taxon>Pterygota</taxon>
        <taxon>Neoptera</taxon>
        <taxon>Endopterygota</taxon>
        <taxon>Hymenoptera</taxon>
        <taxon>Apocrita</taxon>
        <taxon>Aculeata</taxon>
        <taxon>Formicoidea</taxon>
        <taxon>Formicidae</taxon>
        <taxon>Ponerinae</taxon>
        <taxon>Ponerini</taxon>
        <taxon>Harpegnathos</taxon>
    </lineage>
</organism>
<dbReference type="PANTHER" id="PTHR22655:SF2">
    <property type="entry name" value="ATP-DEPENDENT RNA HELICASE TDRD12-RELATED"/>
    <property type="match status" value="1"/>
</dbReference>
<dbReference type="Proteomes" id="UP000008237">
    <property type="component" value="Unassembled WGS sequence"/>
</dbReference>
<evidence type="ECO:0000256" key="1">
    <source>
        <dbReference type="ARBA" id="ARBA00012552"/>
    </source>
</evidence>
<dbReference type="OrthoDB" id="249932at2759"/>
<evidence type="ECO:0000313" key="9">
    <source>
        <dbReference type="EMBL" id="EFN86327.1"/>
    </source>
</evidence>
<dbReference type="InterPro" id="IPR007052">
    <property type="entry name" value="CS_dom"/>
</dbReference>
<evidence type="ECO:0000256" key="2">
    <source>
        <dbReference type="ARBA" id="ARBA00022737"/>
    </source>
</evidence>
<gene>
    <name evidence="9" type="ORF">EAI_15595</name>
</gene>
<evidence type="ECO:0000256" key="7">
    <source>
        <dbReference type="ARBA" id="ARBA00047984"/>
    </source>
</evidence>
<evidence type="ECO:0000256" key="5">
    <source>
        <dbReference type="ARBA" id="ARBA00022806"/>
    </source>
</evidence>
<dbReference type="GO" id="GO:0042078">
    <property type="term" value="P:germ-line stem cell division"/>
    <property type="evidence" value="ECO:0007669"/>
    <property type="project" value="TreeGrafter"/>
</dbReference>
<comment type="catalytic activity">
    <reaction evidence="7">
        <text>ATP + H2O = ADP + phosphate + H(+)</text>
        <dbReference type="Rhea" id="RHEA:13065"/>
        <dbReference type="ChEBI" id="CHEBI:15377"/>
        <dbReference type="ChEBI" id="CHEBI:15378"/>
        <dbReference type="ChEBI" id="CHEBI:30616"/>
        <dbReference type="ChEBI" id="CHEBI:43474"/>
        <dbReference type="ChEBI" id="CHEBI:456216"/>
        <dbReference type="EC" id="3.6.4.13"/>
    </reaction>
</comment>
<evidence type="ECO:0000256" key="3">
    <source>
        <dbReference type="ARBA" id="ARBA00022741"/>
    </source>
</evidence>
<dbReference type="EC" id="3.6.4.13" evidence="1"/>